<keyword evidence="1" id="KW-0812">Transmembrane</keyword>
<dbReference type="EMBL" id="PIPX01000002">
    <property type="protein sequence ID" value="RUO53493.1"/>
    <property type="molecule type" value="Genomic_DNA"/>
</dbReference>
<proteinExistence type="predicted"/>
<organism evidence="2 3">
    <name type="scientific">Pseudidiomarina homiensis</name>
    <dbReference type="NCBI Taxonomy" id="364198"/>
    <lineage>
        <taxon>Bacteria</taxon>
        <taxon>Pseudomonadati</taxon>
        <taxon>Pseudomonadota</taxon>
        <taxon>Gammaproteobacteria</taxon>
        <taxon>Alteromonadales</taxon>
        <taxon>Idiomarinaceae</taxon>
        <taxon>Pseudidiomarina</taxon>
    </lineage>
</organism>
<feature type="transmembrane region" description="Helical" evidence="1">
    <location>
        <begin position="179"/>
        <end position="197"/>
    </location>
</feature>
<feature type="transmembrane region" description="Helical" evidence="1">
    <location>
        <begin position="12"/>
        <end position="31"/>
    </location>
</feature>
<feature type="transmembrane region" description="Helical" evidence="1">
    <location>
        <begin position="122"/>
        <end position="144"/>
    </location>
</feature>
<keyword evidence="1" id="KW-0472">Membrane</keyword>
<dbReference type="Proteomes" id="UP000287649">
    <property type="component" value="Unassembled WGS sequence"/>
</dbReference>
<keyword evidence="1" id="KW-1133">Transmembrane helix</keyword>
<keyword evidence="3" id="KW-1185">Reference proteome</keyword>
<evidence type="ECO:0000313" key="3">
    <source>
        <dbReference type="Proteomes" id="UP000287649"/>
    </source>
</evidence>
<reference evidence="3" key="1">
    <citation type="journal article" date="2018" name="Front. Microbiol.">
        <title>Genome-Based Analysis Reveals the Taxonomy and Diversity of the Family Idiomarinaceae.</title>
        <authorList>
            <person name="Liu Y."/>
            <person name="Lai Q."/>
            <person name="Shao Z."/>
        </authorList>
    </citation>
    <scope>NUCLEOTIDE SEQUENCE [LARGE SCALE GENOMIC DNA]</scope>
    <source>
        <strain evidence="3">PO-M2</strain>
    </source>
</reference>
<sequence>MTQHGDRYQQPTFFFRLALLITVVVFSGFILNWLINPNQLERVTVWIGVHGAFSAAWYLLLLNQSYLVRARQFSRHRLWGKLSVILVIAILLTGVIMTLDLYERLVNFGVFNPEDANARVRAGALIGSTFLQWTLFACLYILGLFNIGSPAHHKRFMLAAAVQLMPEGLNRLIHVLALPGYMMLVIIACVYASIVIYDLKTTSRIQSSTLISIALFTLLATSIYTVFQTQVWGDWVVNIL</sequence>
<dbReference type="AlphaFoldDB" id="A0A432XXX1"/>
<comment type="caution">
    <text evidence="2">The sequence shown here is derived from an EMBL/GenBank/DDBJ whole genome shotgun (WGS) entry which is preliminary data.</text>
</comment>
<feature type="transmembrane region" description="Helical" evidence="1">
    <location>
        <begin position="82"/>
        <end position="102"/>
    </location>
</feature>
<feature type="transmembrane region" description="Helical" evidence="1">
    <location>
        <begin position="209"/>
        <end position="227"/>
    </location>
</feature>
<evidence type="ECO:0000256" key="1">
    <source>
        <dbReference type="SAM" id="Phobius"/>
    </source>
</evidence>
<gene>
    <name evidence="2" type="ORF">CWI70_09930</name>
</gene>
<evidence type="ECO:0000313" key="2">
    <source>
        <dbReference type="EMBL" id="RUO53493.1"/>
    </source>
</evidence>
<name>A0A432XXX1_9GAMM</name>
<feature type="transmembrane region" description="Helical" evidence="1">
    <location>
        <begin position="43"/>
        <end position="61"/>
    </location>
</feature>
<protein>
    <submittedName>
        <fullName evidence="2">Uncharacterized protein</fullName>
    </submittedName>
</protein>
<dbReference type="RefSeq" id="WP_126773290.1">
    <property type="nucleotide sequence ID" value="NZ_PIPX01000002.1"/>
</dbReference>
<accession>A0A432XXX1</accession>